<dbReference type="AlphaFoldDB" id="A0AAV3QAD2"/>
<dbReference type="SUPFAM" id="SSF56672">
    <property type="entry name" value="DNA/RNA polymerases"/>
    <property type="match status" value="1"/>
</dbReference>
<dbReference type="EMBL" id="BAABME010003723">
    <property type="protein sequence ID" value="GAA0159906.1"/>
    <property type="molecule type" value="Genomic_DNA"/>
</dbReference>
<evidence type="ECO:0000313" key="3">
    <source>
        <dbReference type="Proteomes" id="UP001454036"/>
    </source>
</evidence>
<dbReference type="InterPro" id="IPR043502">
    <property type="entry name" value="DNA/RNA_pol_sf"/>
</dbReference>
<gene>
    <name evidence="2" type="ORF">LIER_16583</name>
</gene>
<reference evidence="2 3" key="1">
    <citation type="submission" date="2024-01" db="EMBL/GenBank/DDBJ databases">
        <title>The complete chloroplast genome sequence of Lithospermum erythrorhizon: insights into the phylogenetic relationship among Boraginaceae species and the maternal lineages of purple gromwells.</title>
        <authorList>
            <person name="Okada T."/>
            <person name="Watanabe K."/>
        </authorList>
    </citation>
    <scope>NUCLEOTIDE SEQUENCE [LARGE SCALE GENOMIC DNA]</scope>
</reference>
<sequence>MKKGAPYVWDAACFATFQDEKTYLMSPPVARTISSALLAQKNEEGKENSLYYLTRRMTPNELKYTPIEKLCLAVIFSI</sequence>
<name>A0AAV3QAD2_LITER</name>
<dbReference type="Pfam" id="PF17919">
    <property type="entry name" value="RT_RNaseH_2"/>
    <property type="match status" value="1"/>
</dbReference>
<keyword evidence="3" id="KW-1185">Reference proteome</keyword>
<evidence type="ECO:0000313" key="2">
    <source>
        <dbReference type="EMBL" id="GAA0159906.1"/>
    </source>
</evidence>
<comment type="caution">
    <text evidence="2">The sequence shown here is derived from an EMBL/GenBank/DDBJ whole genome shotgun (WGS) entry which is preliminary data.</text>
</comment>
<feature type="domain" description="Reverse transcriptase/retrotransposon-derived protein RNase H-like" evidence="1">
    <location>
        <begin position="11"/>
        <end position="77"/>
    </location>
</feature>
<proteinExistence type="predicted"/>
<accession>A0AAV3QAD2</accession>
<dbReference type="InterPro" id="IPR041577">
    <property type="entry name" value="RT_RNaseH_2"/>
</dbReference>
<evidence type="ECO:0000259" key="1">
    <source>
        <dbReference type="Pfam" id="PF17919"/>
    </source>
</evidence>
<dbReference type="Proteomes" id="UP001454036">
    <property type="component" value="Unassembled WGS sequence"/>
</dbReference>
<organism evidence="2 3">
    <name type="scientific">Lithospermum erythrorhizon</name>
    <name type="common">Purple gromwell</name>
    <name type="synonym">Lithospermum officinale var. erythrorhizon</name>
    <dbReference type="NCBI Taxonomy" id="34254"/>
    <lineage>
        <taxon>Eukaryota</taxon>
        <taxon>Viridiplantae</taxon>
        <taxon>Streptophyta</taxon>
        <taxon>Embryophyta</taxon>
        <taxon>Tracheophyta</taxon>
        <taxon>Spermatophyta</taxon>
        <taxon>Magnoliopsida</taxon>
        <taxon>eudicotyledons</taxon>
        <taxon>Gunneridae</taxon>
        <taxon>Pentapetalae</taxon>
        <taxon>asterids</taxon>
        <taxon>lamiids</taxon>
        <taxon>Boraginales</taxon>
        <taxon>Boraginaceae</taxon>
        <taxon>Boraginoideae</taxon>
        <taxon>Lithospermeae</taxon>
        <taxon>Lithospermum</taxon>
    </lineage>
</organism>
<protein>
    <recommendedName>
        <fullName evidence="1">Reverse transcriptase/retrotransposon-derived protein RNase H-like domain-containing protein</fullName>
    </recommendedName>
</protein>